<dbReference type="PANTHER" id="PTHR11014:SF63">
    <property type="entry name" value="METALLOPEPTIDASE, PUTATIVE (AFU_ORTHOLOGUE AFUA_6G09600)-RELATED"/>
    <property type="match status" value="1"/>
</dbReference>
<dbReference type="RefSeq" id="WP_005950507.1">
    <property type="nucleotide sequence ID" value="NZ_CP028103.1"/>
</dbReference>
<dbReference type="EMBL" id="CP028103">
    <property type="protein sequence ID" value="AVQ32207.1"/>
    <property type="molecule type" value="Genomic_DNA"/>
</dbReference>
<evidence type="ECO:0000259" key="1">
    <source>
        <dbReference type="Pfam" id="PF07687"/>
    </source>
</evidence>
<dbReference type="PIRSF" id="PIRSF005962">
    <property type="entry name" value="Pept_M20D_amidohydro"/>
    <property type="match status" value="1"/>
</dbReference>
<evidence type="ECO:0000313" key="3">
    <source>
        <dbReference type="Proteomes" id="UP000241238"/>
    </source>
</evidence>
<dbReference type="SUPFAM" id="SSF55031">
    <property type="entry name" value="Bacterial exopeptidase dimerisation domain"/>
    <property type="match status" value="1"/>
</dbReference>
<dbReference type="PANTHER" id="PTHR11014">
    <property type="entry name" value="PEPTIDASE M20 FAMILY MEMBER"/>
    <property type="match status" value="1"/>
</dbReference>
<evidence type="ECO:0000313" key="2">
    <source>
        <dbReference type="EMBL" id="AVQ32207.1"/>
    </source>
</evidence>
<dbReference type="SUPFAM" id="SSF53187">
    <property type="entry name" value="Zn-dependent exopeptidases"/>
    <property type="match status" value="1"/>
</dbReference>
<dbReference type="CDD" id="cd03886">
    <property type="entry name" value="M20_Acy1"/>
    <property type="match status" value="1"/>
</dbReference>
<organism evidence="2 3">
    <name type="scientific">Fusobacterium varium ATCC 27725</name>
    <dbReference type="NCBI Taxonomy" id="469618"/>
    <lineage>
        <taxon>Bacteria</taxon>
        <taxon>Fusobacteriati</taxon>
        <taxon>Fusobacteriota</taxon>
        <taxon>Fusobacteriia</taxon>
        <taxon>Fusobacteriales</taxon>
        <taxon>Fusobacteriaceae</taxon>
        <taxon>Fusobacterium</taxon>
    </lineage>
</organism>
<dbReference type="InterPro" id="IPR011650">
    <property type="entry name" value="Peptidase_M20_dimer"/>
</dbReference>
<accession>A0ABN5JM68</accession>
<sequence length="393" mass="43031">MLDLDIIKNEIKNFEDELIKIRRYIHQNPELSMTEYNTSEFIIEKLKSFGITDIERVGATGVTALIKGNSNRCLAIRADMDALPFQENTPVAYSSKNDGIAHACGHDIHTTCLLGCAYILNKYKNNFDGTVKLLFQPGEEKGVGAKSMIENGALNNPVPEAIFGLHCWPDVKAGSIFHRSGKMSASSDTFKIIIEGSQGHAAHPYKAVDPIMIVGNIICGVQNIISREVSPLESGVITLSAINGGNAANVIPKTVEIIGSIRALSPEIRTFLHQRLTEIAEGTAKTFRGSAIVEINKGTPVVINDYKISALIQNTCENILGKENVIYNPYPSMGSEDFAYYLEQIPGAMYRLGCGFENEKNYPLHSNSFNPNEDSIVVGVLTLVAIADNFFKD</sequence>
<feature type="domain" description="Peptidase M20 dimerisation" evidence="1">
    <location>
        <begin position="188"/>
        <end position="284"/>
    </location>
</feature>
<dbReference type="NCBIfam" id="TIGR01891">
    <property type="entry name" value="amidohydrolases"/>
    <property type="match status" value="1"/>
</dbReference>
<dbReference type="Gene3D" id="3.40.630.10">
    <property type="entry name" value="Zn peptidases"/>
    <property type="match status" value="1"/>
</dbReference>
<protein>
    <submittedName>
        <fullName evidence="2">Amidohydrolase</fullName>
    </submittedName>
</protein>
<dbReference type="InterPro" id="IPR002933">
    <property type="entry name" value="Peptidase_M20"/>
</dbReference>
<dbReference type="InterPro" id="IPR036264">
    <property type="entry name" value="Bact_exopeptidase_dim_dom"/>
</dbReference>
<dbReference type="Proteomes" id="UP000241238">
    <property type="component" value="Chromosome"/>
</dbReference>
<reference evidence="3" key="1">
    <citation type="journal article" date="2018" name="MSphere">
        <title>Fusobacterium Genomics Using MinION and Illumina Sequencing Enables Genome Completion and Correction.</title>
        <authorList>
            <person name="Todd S.M."/>
            <person name="Settlage R.E."/>
            <person name="Lahmers K.K."/>
            <person name="Slade D.J."/>
        </authorList>
    </citation>
    <scope>NUCLEOTIDE SEQUENCE [LARGE SCALE GENOMIC DNA]</scope>
    <source>
        <strain evidence="3">ATCC 27725</strain>
    </source>
</reference>
<dbReference type="Gene3D" id="3.30.70.360">
    <property type="match status" value="1"/>
</dbReference>
<dbReference type="GeneID" id="77469034"/>
<name>A0ABN5JM68_FUSVA</name>
<keyword evidence="3" id="KW-1185">Reference proteome</keyword>
<gene>
    <name evidence="2" type="ORF">C4N18_13590</name>
</gene>
<proteinExistence type="predicted"/>
<dbReference type="Pfam" id="PF01546">
    <property type="entry name" value="Peptidase_M20"/>
    <property type="match status" value="1"/>
</dbReference>
<dbReference type="Pfam" id="PF07687">
    <property type="entry name" value="M20_dimer"/>
    <property type="match status" value="1"/>
</dbReference>
<dbReference type="InterPro" id="IPR017439">
    <property type="entry name" value="Amidohydrolase"/>
</dbReference>